<keyword evidence="1" id="KW-1133">Transmembrane helix</keyword>
<proteinExistence type="predicted"/>
<feature type="transmembrane region" description="Helical" evidence="1">
    <location>
        <begin position="61"/>
        <end position="79"/>
    </location>
</feature>
<keyword evidence="1" id="KW-0812">Transmembrane</keyword>
<reference evidence="2 3" key="1">
    <citation type="submission" date="2021-03" db="EMBL/GenBank/DDBJ databases">
        <title>Genomic Encyclopedia of Type Strains, Phase IV (KMG-IV): sequencing the most valuable type-strain genomes for metagenomic binning, comparative biology and taxonomic classification.</title>
        <authorList>
            <person name="Goeker M."/>
        </authorList>
    </citation>
    <scope>NUCLEOTIDE SEQUENCE [LARGE SCALE GENOMIC DNA]</scope>
    <source>
        <strain evidence="2 3">DSM 27138</strain>
    </source>
</reference>
<evidence type="ECO:0000313" key="2">
    <source>
        <dbReference type="EMBL" id="MBP2018799.1"/>
    </source>
</evidence>
<sequence length="172" mass="18604">MVLIQRILGPAAFAFTFYFTHPAVWGLSLPVAALRMWQGYQPAARGAPYVVAELLVEGGRVLQLALVLAIGGAVSLRQMGSSATWLKILQGAGRTDFQEFVWELVGYALVVGLMNLALAALLQETHVAALLARLGLGALDPLRARQALLLGLKNLFVIPTSVIILFRMLRLV</sequence>
<keyword evidence="3" id="KW-1185">Reference proteome</keyword>
<evidence type="ECO:0000256" key="1">
    <source>
        <dbReference type="SAM" id="Phobius"/>
    </source>
</evidence>
<dbReference type="RefSeq" id="WP_209466924.1">
    <property type="nucleotide sequence ID" value="NZ_JAGGLG010000017.1"/>
</dbReference>
<protein>
    <submittedName>
        <fullName evidence="2">Uncharacterized protein</fullName>
    </submittedName>
</protein>
<gene>
    <name evidence="2" type="ORF">J2Z79_002214</name>
</gene>
<accession>A0ABS4JWH6</accession>
<comment type="caution">
    <text evidence="2">The sequence shown here is derived from an EMBL/GenBank/DDBJ whole genome shotgun (WGS) entry which is preliminary data.</text>
</comment>
<feature type="transmembrane region" description="Helical" evidence="1">
    <location>
        <begin position="142"/>
        <end position="166"/>
    </location>
</feature>
<feature type="transmembrane region" description="Helical" evidence="1">
    <location>
        <begin position="100"/>
        <end position="122"/>
    </location>
</feature>
<evidence type="ECO:0000313" key="3">
    <source>
        <dbReference type="Proteomes" id="UP001519289"/>
    </source>
</evidence>
<keyword evidence="1" id="KW-0472">Membrane</keyword>
<feature type="transmembrane region" description="Helical" evidence="1">
    <location>
        <begin position="7"/>
        <end position="27"/>
    </location>
</feature>
<dbReference type="Proteomes" id="UP001519289">
    <property type="component" value="Unassembled WGS sequence"/>
</dbReference>
<name>A0ABS4JWH6_9FIRM</name>
<organism evidence="2 3">
    <name type="scientific">Symbiobacterium terraclitae</name>
    <dbReference type="NCBI Taxonomy" id="557451"/>
    <lineage>
        <taxon>Bacteria</taxon>
        <taxon>Bacillati</taxon>
        <taxon>Bacillota</taxon>
        <taxon>Clostridia</taxon>
        <taxon>Eubacteriales</taxon>
        <taxon>Symbiobacteriaceae</taxon>
        <taxon>Symbiobacterium</taxon>
    </lineage>
</organism>
<dbReference type="EMBL" id="JAGGLG010000017">
    <property type="protein sequence ID" value="MBP2018799.1"/>
    <property type="molecule type" value="Genomic_DNA"/>
</dbReference>